<evidence type="ECO:0000256" key="1">
    <source>
        <dbReference type="SAM" id="Coils"/>
    </source>
</evidence>
<feature type="region of interest" description="Disordered" evidence="2">
    <location>
        <begin position="634"/>
        <end position="666"/>
    </location>
</feature>
<dbReference type="InterPro" id="IPR001849">
    <property type="entry name" value="PH_domain"/>
</dbReference>
<dbReference type="Pfam" id="PF17820">
    <property type="entry name" value="PDZ_6"/>
    <property type="match status" value="1"/>
</dbReference>
<feature type="domain" description="PDZ" evidence="5">
    <location>
        <begin position="16"/>
        <end position="98"/>
    </location>
</feature>
<evidence type="ECO:0000313" key="6">
    <source>
        <dbReference type="EMBL" id="CAE2331068.1"/>
    </source>
</evidence>
<dbReference type="InterPro" id="IPR011993">
    <property type="entry name" value="PH-like_dom_sf"/>
</dbReference>
<sequence>MSIANIGATTLSSLRSMSMDQPKGGVGLVFTKDVKNANFLIVKKVVEGGPAQNCGLIQVGDRLVRIDGVEIGSAPAEQTPQLPGPHGSRVGLTFERSLSNLASDRFYNKSFTVLLTRSRDFFPDKLSQSGMSQDSFDEALSYEGDRPTLSKSFISSQNGWFSTGYEKIANLAAAMEGQSDYKHKDLSPVSRNGNEVFSVTRSPNPSNFNISSNKEDILFKLESQRFDSLSRIESQQTTNDSKTEIDRLERQNAELTSKIANLQRDYERDYAKLLEAESYKAHYMESAEKMKSLTEELRMVADKNVILKAENDNLKIRLQEFPEEKFQNLLAQVESAVENEGKLRKQNEQLAKEIVRLRTEARRQQVESSGIVRVLPALDLALREHTEHQNESIDHSRDVDESHVIEDLREDYKNRERKLLGEIVRMEKLLNSRSKIWEDLDVPAKEEIDIHKKHAESQEQKKKHDRLENAQDSQDLNRSKTTGLLFPFEKSTWAEDVEQINSPSIQVCVGRAKNLPSTHQGDQFSFRVLVNELELGTTKSYEGMEVIWNETFHKKISLHEQGLVSLLLYHQSNGVKLCVGYVAVPFDRLLKSKVEEGWYELRTDSNELLKNGFGHTQALINFTVIGNWNADNMESQPVQERQPEVKPVEPQQEPEPKEEAQQTSSTEHFLASVKHVALVLEVGIGKITSSLGEQCYQGATCELQLGKHSFRTKEIQGAALEWNSSTQFPVESPETEVLEVRVDTGRSGVEVGRLSVPVALLEQMGGKLDTVIPLRDEKATDRQNIVEIFMRCSQIDKDVEILHGWLMDRSRTKLRYYVLDPFSQVLCVYEDYDCAQKGQLSDRTSIRECSVRLVENSDSVDKAKTIYFDVSTSSATLQLAAEEEAWKQWFDGIYRGGRTNIKFPERSKEVETAQEEKGPEEVKQIDIPVPDGLIEVYLTKARNMPLVEDEEPCCTAVIQLLDQTFITSITRPSSQPTWNESFCLVTPPPGKQLITVVFFGKKAQHAGKTSRVYIGHIAVPIERVAESGKEEGWYEIRDSTGKPVQSESGQTAVLARFCYRGTEPKTHVSGWFQVKVDNEDEVKKNFLLLNPYTECIYFYPDEETAIAKAGKAFGTSINIRGSSVVMPERQGQQDQPQGTVDMHALELRTGRETLLLLSSSQEQQQVWYQALSQIVNERYENQGVTSPKAGECTHHVQVVIERGRNLEGLVDLPSFEGYFCTLQVRKIKKTTGIRSNADAPEWSAVFNMPCSEHVNDLATVVLYARDSQQGNLVIGHIAVPVLRVRQAMREEGWYEMRTQKGEVVSSPTGKSSILVRFFWIDHAKDWSEQSRSEGKEPSGIQKENQVFM</sequence>
<gene>
    <name evidence="6" type="ORF">GTHE00462_LOCUS33233</name>
</gene>
<feature type="coiled-coil region" evidence="1">
    <location>
        <begin position="238"/>
        <end position="367"/>
    </location>
</feature>
<dbReference type="PANTHER" id="PTHR10774">
    <property type="entry name" value="EXTENDED SYNAPTOTAGMIN-RELATED"/>
    <property type="match status" value="1"/>
</dbReference>
<dbReference type="InterPro" id="IPR000008">
    <property type="entry name" value="C2_dom"/>
</dbReference>
<dbReference type="Gene3D" id="2.60.40.150">
    <property type="entry name" value="C2 domain"/>
    <property type="match status" value="2"/>
</dbReference>
<dbReference type="SMART" id="SM00239">
    <property type="entry name" value="C2"/>
    <property type="match status" value="3"/>
</dbReference>
<dbReference type="GO" id="GO:0008289">
    <property type="term" value="F:lipid binding"/>
    <property type="evidence" value="ECO:0007669"/>
    <property type="project" value="InterPro"/>
</dbReference>
<dbReference type="EMBL" id="HBKN01042468">
    <property type="protein sequence ID" value="CAE2331068.1"/>
    <property type="molecule type" value="Transcribed_RNA"/>
</dbReference>
<protein>
    <recommendedName>
        <fullName evidence="7">PDZ domain-containing protein</fullName>
    </recommendedName>
</protein>
<evidence type="ECO:0000259" key="5">
    <source>
        <dbReference type="PROSITE" id="PS50106"/>
    </source>
</evidence>
<dbReference type="Gene3D" id="2.30.29.30">
    <property type="entry name" value="Pleckstrin-homology domain (PH domain)/Phosphotyrosine-binding domain (PTB)"/>
    <property type="match status" value="2"/>
</dbReference>
<feature type="domain" description="C2" evidence="4">
    <location>
        <begin position="911"/>
        <end position="1034"/>
    </location>
</feature>
<dbReference type="SUPFAM" id="SSF50729">
    <property type="entry name" value="PH domain-like"/>
    <property type="match status" value="2"/>
</dbReference>
<evidence type="ECO:0000256" key="2">
    <source>
        <dbReference type="SAM" id="MobiDB-lite"/>
    </source>
</evidence>
<dbReference type="CDD" id="cd00030">
    <property type="entry name" value="C2"/>
    <property type="match status" value="3"/>
</dbReference>
<dbReference type="InterPro" id="IPR045050">
    <property type="entry name" value="Synaptotagmin_plant"/>
</dbReference>
<dbReference type="SUPFAM" id="SSF50156">
    <property type="entry name" value="PDZ domain-like"/>
    <property type="match status" value="1"/>
</dbReference>
<organism evidence="6">
    <name type="scientific">Guillardia theta</name>
    <name type="common">Cryptophyte</name>
    <name type="synonym">Cryptomonas phi</name>
    <dbReference type="NCBI Taxonomy" id="55529"/>
    <lineage>
        <taxon>Eukaryota</taxon>
        <taxon>Cryptophyceae</taxon>
        <taxon>Pyrenomonadales</taxon>
        <taxon>Geminigeraceae</taxon>
        <taxon>Guillardia</taxon>
    </lineage>
</organism>
<dbReference type="SMART" id="SM00233">
    <property type="entry name" value="PH"/>
    <property type="match status" value="2"/>
</dbReference>
<proteinExistence type="predicted"/>
<dbReference type="PROSITE" id="PS50004">
    <property type="entry name" value="C2"/>
    <property type="match status" value="2"/>
</dbReference>
<keyword evidence="1" id="KW-0175">Coiled coil</keyword>
<feature type="domain" description="PH" evidence="3">
    <location>
        <begin position="799"/>
        <end position="898"/>
    </location>
</feature>
<dbReference type="InterPro" id="IPR001478">
    <property type="entry name" value="PDZ"/>
</dbReference>
<name>A0A7S4UV23_GUITH</name>
<feature type="compositionally biased region" description="Basic and acidic residues" evidence="2">
    <location>
        <begin position="453"/>
        <end position="469"/>
    </location>
</feature>
<feature type="domain" description="PH" evidence="3">
    <location>
        <begin position="1065"/>
        <end position="1176"/>
    </location>
</feature>
<dbReference type="PROSITE" id="PS50003">
    <property type="entry name" value="PH_DOMAIN"/>
    <property type="match status" value="2"/>
</dbReference>
<evidence type="ECO:0000259" key="3">
    <source>
        <dbReference type="PROSITE" id="PS50003"/>
    </source>
</evidence>
<dbReference type="InterPro" id="IPR041489">
    <property type="entry name" value="PDZ_6"/>
</dbReference>
<reference evidence="6" key="1">
    <citation type="submission" date="2021-01" db="EMBL/GenBank/DDBJ databases">
        <authorList>
            <person name="Corre E."/>
            <person name="Pelletier E."/>
            <person name="Niang G."/>
            <person name="Scheremetjew M."/>
            <person name="Finn R."/>
            <person name="Kale V."/>
            <person name="Holt S."/>
            <person name="Cochrane G."/>
            <person name="Meng A."/>
            <person name="Brown T."/>
            <person name="Cohen L."/>
        </authorList>
    </citation>
    <scope>NUCLEOTIDE SEQUENCE</scope>
    <source>
        <strain evidence="6">CCMP 2712</strain>
    </source>
</reference>
<dbReference type="SMART" id="SM00228">
    <property type="entry name" value="PDZ"/>
    <property type="match status" value="1"/>
</dbReference>
<feature type="region of interest" description="Disordered" evidence="2">
    <location>
        <begin position="453"/>
        <end position="475"/>
    </location>
</feature>
<dbReference type="InterPro" id="IPR036034">
    <property type="entry name" value="PDZ_sf"/>
</dbReference>
<dbReference type="SUPFAM" id="SSF49562">
    <property type="entry name" value="C2 domain (Calcium/lipid-binding domain, CaLB)"/>
    <property type="match status" value="3"/>
</dbReference>
<evidence type="ECO:0000259" key="4">
    <source>
        <dbReference type="PROSITE" id="PS50004"/>
    </source>
</evidence>
<dbReference type="Gene3D" id="2.30.42.10">
    <property type="match status" value="1"/>
</dbReference>
<evidence type="ECO:0008006" key="7">
    <source>
        <dbReference type="Google" id="ProtNLM"/>
    </source>
</evidence>
<dbReference type="Pfam" id="PF00168">
    <property type="entry name" value="C2"/>
    <property type="match status" value="4"/>
</dbReference>
<feature type="domain" description="C2" evidence="4">
    <location>
        <begin position="1177"/>
        <end position="1294"/>
    </location>
</feature>
<dbReference type="PROSITE" id="PS50106">
    <property type="entry name" value="PDZ"/>
    <property type="match status" value="1"/>
</dbReference>
<dbReference type="PANTHER" id="PTHR10774:SF190">
    <property type="entry name" value="C2 CALCIUM_LIPID-BINDING ENDONUCLEASE_EXONUCLEASE_PHOSPHATASE-RELATED"/>
    <property type="match status" value="1"/>
</dbReference>
<feature type="region of interest" description="Disordered" evidence="2">
    <location>
        <begin position="1328"/>
        <end position="1348"/>
    </location>
</feature>
<dbReference type="GO" id="GO:0005783">
    <property type="term" value="C:endoplasmic reticulum"/>
    <property type="evidence" value="ECO:0007669"/>
    <property type="project" value="TreeGrafter"/>
</dbReference>
<accession>A0A7S4UV23</accession>
<dbReference type="InterPro" id="IPR035892">
    <property type="entry name" value="C2_domain_sf"/>
</dbReference>